<gene>
    <name evidence="2" type="ORF">A3860_23180</name>
</gene>
<dbReference type="Proteomes" id="UP000192796">
    <property type="component" value="Unassembled WGS sequence"/>
</dbReference>
<keyword evidence="2" id="KW-0378">Hydrolase</keyword>
<comment type="caution">
    <text evidence="2">The sequence shown here is derived from an EMBL/GenBank/DDBJ whole genome shotgun (WGS) entry which is preliminary data.</text>
</comment>
<dbReference type="RefSeq" id="WP_081147508.1">
    <property type="nucleotide sequence ID" value="NZ_LVYD01000044.1"/>
</dbReference>
<proteinExistence type="predicted"/>
<feature type="domain" description="Dienelactone hydrolase" evidence="1">
    <location>
        <begin position="82"/>
        <end position="196"/>
    </location>
</feature>
<dbReference type="EMBL" id="LVYD01000044">
    <property type="protein sequence ID" value="OQP63844.1"/>
    <property type="molecule type" value="Genomic_DNA"/>
</dbReference>
<dbReference type="GO" id="GO:0016787">
    <property type="term" value="F:hydrolase activity"/>
    <property type="evidence" value="ECO:0007669"/>
    <property type="project" value="UniProtKB-KW"/>
</dbReference>
<evidence type="ECO:0000313" key="3">
    <source>
        <dbReference type="Proteomes" id="UP000192796"/>
    </source>
</evidence>
<evidence type="ECO:0000259" key="1">
    <source>
        <dbReference type="Pfam" id="PF01738"/>
    </source>
</evidence>
<sequence>MDFIYNNDVTIPLGNIKLDGKLIIPVTANGIVIFSHGSGSSHLSPRNIMVAEYLHKQHFGTLLFDLLTPLEDQYYQNRFNIELLTDRLIGATEWLEKQPFVKGHRLGYFGASTGAASALHAAAYLTRLTAIVSRGGRPDLAMNVLEKIESPTLLIVGSLDFEVLELNRKAYMQLTCEKKLAVIPGATHLFEEKGKMEQVCEEAGLWFNKYLQPAVIEG</sequence>
<accession>A0A1V9FZV0</accession>
<reference evidence="2 3" key="1">
    <citation type="submission" date="2016-03" db="EMBL/GenBank/DDBJ databases">
        <title>Niastella vici sp. nov., isolated from farmland soil.</title>
        <authorList>
            <person name="Chen L."/>
            <person name="Wang D."/>
            <person name="Yang S."/>
            <person name="Wang G."/>
        </authorList>
    </citation>
    <scope>NUCLEOTIDE SEQUENCE [LARGE SCALE GENOMIC DNA]</scope>
    <source>
        <strain evidence="2 3">DJ57</strain>
    </source>
</reference>
<dbReference type="OrthoDB" id="9810066at2"/>
<dbReference type="Pfam" id="PF01738">
    <property type="entry name" value="DLH"/>
    <property type="match status" value="1"/>
</dbReference>
<protein>
    <submittedName>
        <fullName evidence="2">Hydrolase</fullName>
    </submittedName>
</protein>
<dbReference type="InterPro" id="IPR029058">
    <property type="entry name" value="AB_hydrolase_fold"/>
</dbReference>
<organism evidence="2 3">
    <name type="scientific">Niastella vici</name>
    <dbReference type="NCBI Taxonomy" id="1703345"/>
    <lineage>
        <taxon>Bacteria</taxon>
        <taxon>Pseudomonadati</taxon>
        <taxon>Bacteroidota</taxon>
        <taxon>Chitinophagia</taxon>
        <taxon>Chitinophagales</taxon>
        <taxon>Chitinophagaceae</taxon>
        <taxon>Niastella</taxon>
    </lineage>
</organism>
<dbReference type="Gene3D" id="3.40.50.1820">
    <property type="entry name" value="alpha/beta hydrolase"/>
    <property type="match status" value="1"/>
</dbReference>
<keyword evidence="3" id="KW-1185">Reference proteome</keyword>
<dbReference type="AlphaFoldDB" id="A0A1V9FZV0"/>
<dbReference type="SUPFAM" id="SSF53474">
    <property type="entry name" value="alpha/beta-Hydrolases"/>
    <property type="match status" value="1"/>
</dbReference>
<dbReference type="STRING" id="1703345.A3860_23180"/>
<evidence type="ECO:0000313" key="2">
    <source>
        <dbReference type="EMBL" id="OQP63844.1"/>
    </source>
</evidence>
<dbReference type="InterPro" id="IPR002925">
    <property type="entry name" value="Dienelactn_hydro"/>
</dbReference>
<name>A0A1V9FZV0_9BACT</name>